<dbReference type="GO" id="GO:0015074">
    <property type="term" value="P:DNA integration"/>
    <property type="evidence" value="ECO:0007669"/>
    <property type="project" value="InterPro"/>
</dbReference>
<dbReference type="Pfam" id="PF00589">
    <property type="entry name" value="Phage_integrase"/>
    <property type="match status" value="1"/>
</dbReference>
<dbReference type="InterPro" id="IPR013762">
    <property type="entry name" value="Integrase-like_cat_sf"/>
</dbReference>
<dbReference type="SUPFAM" id="SSF56349">
    <property type="entry name" value="DNA breaking-rejoining enzymes"/>
    <property type="match status" value="1"/>
</dbReference>
<dbReference type="GO" id="GO:0003677">
    <property type="term" value="F:DNA binding"/>
    <property type="evidence" value="ECO:0007669"/>
    <property type="project" value="InterPro"/>
</dbReference>
<dbReference type="PROSITE" id="PS51898">
    <property type="entry name" value="TYR_RECOMBINASE"/>
    <property type="match status" value="1"/>
</dbReference>
<dbReference type="EMBL" id="JAUSUL010000001">
    <property type="protein sequence ID" value="MDQ0314812.1"/>
    <property type="molecule type" value="Genomic_DNA"/>
</dbReference>
<protein>
    <submittedName>
        <fullName evidence="3">Integrase</fullName>
    </submittedName>
</protein>
<dbReference type="Gene3D" id="1.10.443.10">
    <property type="entry name" value="Intergrase catalytic core"/>
    <property type="match status" value="1"/>
</dbReference>
<dbReference type="AlphaFoldDB" id="A0AAE3VMR6"/>
<accession>A0AAE3VMR6</accession>
<dbReference type="GO" id="GO:0006310">
    <property type="term" value="P:DNA recombination"/>
    <property type="evidence" value="ECO:0007669"/>
    <property type="project" value="UniProtKB-KW"/>
</dbReference>
<keyword evidence="1" id="KW-0233">DNA recombination</keyword>
<dbReference type="RefSeq" id="WP_306884599.1">
    <property type="nucleotide sequence ID" value="NZ_JAUSUL010000001.1"/>
</dbReference>
<evidence type="ECO:0000256" key="1">
    <source>
        <dbReference type="ARBA" id="ARBA00023172"/>
    </source>
</evidence>
<feature type="domain" description="Tyr recombinase" evidence="2">
    <location>
        <begin position="167"/>
        <end position="334"/>
    </location>
</feature>
<evidence type="ECO:0000313" key="4">
    <source>
        <dbReference type="Proteomes" id="UP001229244"/>
    </source>
</evidence>
<sequence>MPLEIYDRDGCGVWWVRGRPEGGSYIRRSLGTSDRSVAEWKAAEIERKARRRSLLGDEALAAEKAEFTFRDAVLLYDPTPADARFLIPILKKIGDRRVADIKPAEVKDLARELLPNASTDTWQRQVITPTRSVINNAHERGRCPPIRIKAFTRAERVKQDQRRGKQSRVPKIPGDWEWINAFRSEANPYLGAMALFMFTTAARITQATLVTPDDLDLPGNRVWLQAAKGHDAQWVDISPQMVAVLANLPPRRGRVFGYKTRHAVYGSWKRVCKRAGIGEIMPHAAGRHGFATETVVRQKVDPASAAMDGRWSSTKVLLDTYSHGQKGVAMRAMRTEPVQDASGEALKHLEEKAKKAK</sequence>
<organism evidence="3 4">
    <name type="scientific">Amorphus orientalis</name>
    <dbReference type="NCBI Taxonomy" id="649198"/>
    <lineage>
        <taxon>Bacteria</taxon>
        <taxon>Pseudomonadati</taxon>
        <taxon>Pseudomonadota</taxon>
        <taxon>Alphaproteobacteria</taxon>
        <taxon>Hyphomicrobiales</taxon>
        <taxon>Amorphaceae</taxon>
        <taxon>Amorphus</taxon>
    </lineage>
</organism>
<dbReference type="Proteomes" id="UP001229244">
    <property type="component" value="Unassembled WGS sequence"/>
</dbReference>
<dbReference type="InterPro" id="IPR002104">
    <property type="entry name" value="Integrase_catalytic"/>
</dbReference>
<name>A0AAE3VMR6_9HYPH</name>
<reference evidence="3" key="1">
    <citation type="submission" date="2023-07" db="EMBL/GenBank/DDBJ databases">
        <title>Genomic Encyclopedia of Type Strains, Phase IV (KMG-IV): sequencing the most valuable type-strain genomes for metagenomic binning, comparative biology and taxonomic classification.</title>
        <authorList>
            <person name="Goeker M."/>
        </authorList>
    </citation>
    <scope>NUCLEOTIDE SEQUENCE</scope>
    <source>
        <strain evidence="3">DSM 21202</strain>
    </source>
</reference>
<dbReference type="InterPro" id="IPR011010">
    <property type="entry name" value="DNA_brk_join_enz"/>
</dbReference>
<proteinExistence type="predicted"/>
<keyword evidence="4" id="KW-1185">Reference proteome</keyword>
<evidence type="ECO:0000259" key="2">
    <source>
        <dbReference type="PROSITE" id="PS51898"/>
    </source>
</evidence>
<evidence type="ECO:0000313" key="3">
    <source>
        <dbReference type="EMBL" id="MDQ0314812.1"/>
    </source>
</evidence>
<comment type="caution">
    <text evidence="3">The sequence shown here is derived from an EMBL/GenBank/DDBJ whole genome shotgun (WGS) entry which is preliminary data.</text>
</comment>
<gene>
    <name evidence="3" type="ORF">J2S73_001249</name>
</gene>